<dbReference type="FunFam" id="1.10.510.10:FF:000143">
    <property type="entry name" value="Mitogen-activated protein kinase kinase kinase 7"/>
    <property type="match status" value="1"/>
</dbReference>
<dbReference type="OrthoDB" id="10261027at2759"/>
<name>A0A8J9V7G2_BRALA</name>
<keyword evidence="8" id="KW-0963">Cytoplasm</keyword>
<sequence length="635" mass="70296">MSSSGSDDSLTEAGSDEEKPFVEQIDIAELDIEEVVGRGAFGMVSKARWRGMTVAVKLIESESERRAFAVEVRQLSRVSHPNIVRLHGACISERVWCLVMEYAEGGSLYNVLHGSEVTQPIYTAANAMSWCLQCAQGVSYLHGMKPKALIHRDLKPPNLLLMEGGTLLKICDFGTACDIQTHMTNNKGSAAWMAPEVFEGSLYSEKCDVFSWGIILWEVVTRRKPFDEVGGPAFRIMWAVHNGTRPPLVKGLPKPIENLMTRCWSKDPNQRPAMEEVVRIMAHLIQFFPGEDEPIIYPSKEGTPQMQSRSSSINSIIDVLPPEKAGVSESRTSTLSDTVWRTEHTSPITPSTIRAIPQQDSPMRSHPSSKNASRENLDSIGGRRSSNPTVEAKRLSADLGVLMEKGGQDVPSARPAWQTHRRVRSHGTILDMIVPQGSSGQPSAKPAAQGQTEGLHRASSQGHLQPSAVDRERQSPSNSNQGRPLQGAGPAWHEGSSQGQLPVRSVSWTAEATPSKEEANDSSLPIAYLTLEHHLQPLAPCSTSKESMAIFQQHCEMAEDYLRVQTELALLLQRREELVKELDADEKEQVNSARLIEEHQSLIKENESLQAFHRKCKNQLDMIRAQLQKRHAAAK</sequence>
<keyword evidence="31" id="KW-1185">Reference proteome</keyword>
<keyword evidence="15 26" id="KW-0547">Nucleotide-binding</keyword>
<evidence type="ECO:0000256" key="6">
    <source>
        <dbReference type="ARBA" id="ARBA00017660"/>
    </source>
</evidence>
<dbReference type="PROSITE" id="PS00107">
    <property type="entry name" value="PROTEIN_KINASE_ATP"/>
    <property type="match status" value="1"/>
</dbReference>
<dbReference type="FunFam" id="3.30.200.20:FF:000152">
    <property type="entry name" value="Mitogen-activated protein kinase kinase kinase 7"/>
    <property type="match status" value="1"/>
</dbReference>
<evidence type="ECO:0000256" key="16">
    <source>
        <dbReference type="ARBA" id="ARBA00022777"/>
    </source>
</evidence>
<comment type="cofactor">
    <cofactor evidence="1">
        <name>Mg(2+)</name>
        <dbReference type="ChEBI" id="CHEBI:18420"/>
    </cofactor>
</comment>
<evidence type="ECO:0000256" key="12">
    <source>
        <dbReference type="ARBA" id="ARBA00022679"/>
    </source>
</evidence>
<dbReference type="GO" id="GO:0043123">
    <property type="term" value="P:positive regulation of canonical NF-kappaB signal transduction"/>
    <property type="evidence" value="ECO:0007669"/>
    <property type="project" value="UniProtKB-ARBA"/>
</dbReference>
<evidence type="ECO:0000256" key="24">
    <source>
        <dbReference type="ARBA" id="ARBA00047559"/>
    </source>
</evidence>
<dbReference type="PROSITE" id="PS00108">
    <property type="entry name" value="PROTEIN_KINASE_ST"/>
    <property type="match status" value="1"/>
</dbReference>
<feature type="domain" description="Protein kinase" evidence="29">
    <location>
        <begin position="30"/>
        <end position="288"/>
    </location>
</feature>
<keyword evidence="23" id="KW-0804">Transcription</keyword>
<dbReference type="Gene3D" id="1.10.510.10">
    <property type="entry name" value="Transferase(Phosphotransferase) domain 1"/>
    <property type="match status" value="1"/>
</dbReference>
<keyword evidence="12" id="KW-0808">Transferase</keyword>
<keyword evidence="16" id="KW-0418">Kinase</keyword>
<evidence type="ECO:0000256" key="19">
    <source>
        <dbReference type="ARBA" id="ARBA00022843"/>
    </source>
</evidence>
<evidence type="ECO:0000259" key="29">
    <source>
        <dbReference type="PROSITE" id="PS50011"/>
    </source>
</evidence>
<evidence type="ECO:0000256" key="22">
    <source>
        <dbReference type="ARBA" id="ARBA00023136"/>
    </source>
</evidence>
<evidence type="ECO:0000256" key="3">
    <source>
        <dbReference type="ARBA" id="ARBA00004496"/>
    </source>
</evidence>
<evidence type="ECO:0000256" key="18">
    <source>
        <dbReference type="ARBA" id="ARBA00022842"/>
    </source>
</evidence>
<dbReference type="PANTHER" id="PTHR46716:SF1">
    <property type="entry name" value="MITOGEN-ACTIVATED PROTEIN KINASE KINASE KINASE 7"/>
    <property type="match status" value="1"/>
</dbReference>
<feature type="binding site" evidence="26">
    <location>
        <position position="57"/>
    </location>
    <ligand>
        <name>ATP</name>
        <dbReference type="ChEBI" id="CHEBI:30616"/>
    </ligand>
</feature>
<keyword evidence="17 26" id="KW-0067">ATP-binding</keyword>
<evidence type="ECO:0000256" key="23">
    <source>
        <dbReference type="ARBA" id="ARBA00023163"/>
    </source>
</evidence>
<evidence type="ECO:0000256" key="17">
    <source>
        <dbReference type="ARBA" id="ARBA00022840"/>
    </source>
</evidence>
<keyword evidence="18" id="KW-0460">Magnesium</keyword>
<dbReference type="Proteomes" id="UP000838412">
    <property type="component" value="Chromosome 1"/>
</dbReference>
<feature type="coiled-coil region" evidence="27">
    <location>
        <begin position="561"/>
        <end position="588"/>
    </location>
</feature>
<dbReference type="GO" id="GO:0007254">
    <property type="term" value="P:JNK cascade"/>
    <property type="evidence" value="ECO:0007669"/>
    <property type="project" value="TreeGrafter"/>
</dbReference>
<keyword evidence="14" id="KW-0479">Metal-binding</keyword>
<keyword evidence="22" id="KW-0472">Membrane</keyword>
<dbReference type="PRINTS" id="PR00109">
    <property type="entry name" value="TYRKINASE"/>
</dbReference>
<evidence type="ECO:0000313" key="31">
    <source>
        <dbReference type="Proteomes" id="UP000838412"/>
    </source>
</evidence>
<comment type="subcellular location">
    <subcellularLocation>
        <location evidence="2">Cell membrane</location>
        <topology evidence="2">Peripheral membrane protein</topology>
        <orientation evidence="2">Cytoplasmic side</orientation>
    </subcellularLocation>
    <subcellularLocation>
        <location evidence="3">Cytoplasm</location>
    </subcellularLocation>
</comment>
<dbReference type="GO" id="GO:0006915">
    <property type="term" value="P:apoptotic process"/>
    <property type="evidence" value="ECO:0007669"/>
    <property type="project" value="UniProtKB-KW"/>
</dbReference>
<evidence type="ECO:0000256" key="9">
    <source>
        <dbReference type="ARBA" id="ARBA00022499"/>
    </source>
</evidence>
<evidence type="ECO:0000256" key="26">
    <source>
        <dbReference type="PROSITE-ProRule" id="PRU10141"/>
    </source>
</evidence>
<dbReference type="EC" id="2.7.11.25" evidence="5"/>
<keyword evidence="9" id="KW-1017">Isopeptide bond</keyword>
<evidence type="ECO:0000256" key="1">
    <source>
        <dbReference type="ARBA" id="ARBA00001946"/>
    </source>
</evidence>
<dbReference type="AlphaFoldDB" id="A0A8J9V7G2"/>
<dbReference type="GO" id="GO:0043410">
    <property type="term" value="P:positive regulation of MAPK cascade"/>
    <property type="evidence" value="ECO:0007669"/>
    <property type="project" value="UniProtKB-ARBA"/>
</dbReference>
<comment type="catalytic activity">
    <reaction evidence="25">
        <text>L-seryl-[protein] + ATP = O-phospho-L-seryl-[protein] + ADP + H(+)</text>
        <dbReference type="Rhea" id="RHEA:17989"/>
        <dbReference type="Rhea" id="RHEA-COMP:9863"/>
        <dbReference type="Rhea" id="RHEA-COMP:11604"/>
        <dbReference type="ChEBI" id="CHEBI:15378"/>
        <dbReference type="ChEBI" id="CHEBI:29999"/>
        <dbReference type="ChEBI" id="CHEBI:30616"/>
        <dbReference type="ChEBI" id="CHEBI:83421"/>
        <dbReference type="ChEBI" id="CHEBI:456216"/>
        <dbReference type="EC" id="2.7.11.25"/>
    </reaction>
</comment>
<feature type="region of interest" description="Disordered" evidence="28">
    <location>
        <begin position="433"/>
        <end position="502"/>
    </location>
</feature>
<evidence type="ECO:0000256" key="5">
    <source>
        <dbReference type="ARBA" id="ARBA00012406"/>
    </source>
</evidence>
<dbReference type="Pfam" id="PF07714">
    <property type="entry name" value="PK_Tyr_Ser-Thr"/>
    <property type="match status" value="1"/>
</dbReference>
<comment type="similarity">
    <text evidence="4">Belongs to the protein kinase superfamily. STE Ser/Thr protein kinase family. MAP kinase kinase kinase subfamily.</text>
</comment>
<evidence type="ECO:0000256" key="2">
    <source>
        <dbReference type="ARBA" id="ARBA00004413"/>
    </source>
</evidence>
<keyword evidence="19" id="KW-0832">Ubl conjugation</keyword>
<dbReference type="EMBL" id="OV696686">
    <property type="protein sequence ID" value="CAH1227810.1"/>
    <property type="molecule type" value="Genomic_DNA"/>
</dbReference>
<keyword evidence="7" id="KW-1003">Cell membrane</keyword>
<evidence type="ECO:0000256" key="28">
    <source>
        <dbReference type="SAM" id="MobiDB-lite"/>
    </source>
</evidence>
<protein>
    <recommendedName>
        <fullName evidence="6">Mitogen-activated protein kinase kinase kinase 7</fullName>
        <ecNumber evidence="5">2.7.11.25</ecNumber>
    </recommendedName>
</protein>
<evidence type="ECO:0000256" key="14">
    <source>
        <dbReference type="ARBA" id="ARBA00022723"/>
    </source>
</evidence>
<keyword evidence="10" id="KW-0723">Serine/threonine-protein kinase</keyword>
<comment type="catalytic activity">
    <reaction evidence="24">
        <text>L-threonyl-[protein] + ATP = O-phospho-L-threonyl-[protein] + ADP + H(+)</text>
        <dbReference type="Rhea" id="RHEA:46608"/>
        <dbReference type="Rhea" id="RHEA-COMP:11060"/>
        <dbReference type="Rhea" id="RHEA-COMP:11605"/>
        <dbReference type="ChEBI" id="CHEBI:15378"/>
        <dbReference type="ChEBI" id="CHEBI:30013"/>
        <dbReference type="ChEBI" id="CHEBI:30616"/>
        <dbReference type="ChEBI" id="CHEBI:61977"/>
        <dbReference type="ChEBI" id="CHEBI:456216"/>
        <dbReference type="EC" id="2.7.11.25"/>
    </reaction>
</comment>
<evidence type="ECO:0000256" key="7">
    <source>
        <dbReference type="ARBA" id="ARBA00022475"/>
    </source>
</evidence>
<dbReference type="Gene3D" id="3.30.200.20">
    <property type="entry name" value="Phosphorylase Kinase, domain 1"/>
    <property type="match status" value="1"/>
</dbReference>
<dbReference type="SMART" id="SM00220">
    <property type="entry name" value="S_TKc"/>
    <property type="match status" value="1"/>
</dbReference>
<evidence type="ECO:0000256" key="4">
    <source>
        <dbReference type="ARBA" id="ARBA00006529"/>
    </source>
</evidence>
<reference evidence="30" key="1">
    <citation type="submission" date="2022-01" db="EMBL/GenBank/DDBJ databases">
        <authorList>
            <person name="Braso-Vives M."/>
        </authorList>
    </citation>
    <scope>NUCLEOTIDE SEQUENCE</scope>
</reference>
<evidence type="ECO:0000256" key="8">
    <source>
        <dbReference type="ARBA" id="ARBA00022490"/>
    </source>
</evidence>
<evidence type="ECO:0000256" key="25">
    <source>
        <dbReference type="ARBA" id="ARBA00048329"/>
    </source>
</evidence>
<dbReference type="InterPro" id="IPR008271">
    <property type="entry name" value="Ser/Thr_kinase_AS"/>
</dbReference>
<keyword evidence="27" id="KW-0175">Coiled coil</keyword>
<proteinExistence type="inferred from homology"/>
<dbReference type="GO" id="GO:0006955">
    <property type="term" value="P:immune response"/>
    <property type="evidence" value="ECO:0007669"/>
    <property type="project" value="TreeGrafter"/>
</dbReference>
<feature type="compositionally biased region" description="Polar residues" evidence="28">
    <location>
        <begin position="341"/>
        <end position="371"/>
    </location>
</feature>
<evidence type="ECO:0000256" key="10">
    <source>
        <dbReference type="ARBA" id="ARBA00022527"/>
    </source>
</evidence>
<dbReference type="PROSITE" id="PS50011">
    <property type="entry name" value="PROTEIN_KINASE_DOM"/>
    <property type="match status" value="1"/>
</dbReference>
<evidence type="ECO:0000256" key="15">
    <source>
        <dbReference type="ARBA" id="ARBA00022741"/>
    </source>
</evidence>
<dbReference type="GO" id="GO:0004709">
    <property type="term" value="F:MAP kinase kinase kinase activity"/>
    <property type="evidence" value="ECO:0007669"/>
    <property type="project" value="UniProtKB-EC"/>
</dbReference>
<dbReference type="SUPFAM" id="SSF56112">
    <property type="entry name" value="Protein kinase-like (PK-like)"/>
    <property type="match status" value="1"/>
</dbReference>
<evidence type="ECO:0000256" key="11">
    <source>
        <dbReference type="ARBA" id="ARBA00022553"/>
    </source>
</evidence>
<gene>
    <name evidence="30" type="primary">MAP3K7</name>
    <name evidence="30" type="ORF">BLAG_LOCUS528</name>
</gene>
<dbReference type="GO" id="GO:0005524">
    <property type="term" value="F:ATP binding"/>
    <property type="evidence" value="ECO:0007669"/>
    <property type="project" value="UniProtKB-UniRule"/>
</dbReference>
<dbReference type="InterPro" id="IPR017441">
    <property type="entry name" value="Protein_kinase_ATP_BS"/>
</dbReference>
<evidence type="ECO:0000256" key="13">
    <source>
        <dbReference type="ARBA" id="ARBA00022703"/>
    </source>
</evidence>
<dbReference type="GO" id="GO:0005886">
    <property type="term" value="C:plasma membrane"/>
    <property type="evidence" value="ECO:0007669"/>
    <property type="project" value="UniProtKB-SubCell"/>
</dbReference>
<dbReference type="GO" id="GO:0005737">
    <property type="term" value="C:cytoplasm"/>
    <property type="evidence" value="ECO:0007669"/>
    <property type="project" value="UniProtKB-SubCell"/>
</dbReference>
<evidence type="ECO:0000256" key="27">
    <source>
        <dbReference type="SAM" id="Coils"/>
    </source>
</evidence>
<dbReference type="GO" id="GO:0009893">
    <property type="term" value="P:positive regulation of metabolic process"/>
    <property type="evidence" value="ECO:0007669"/>
    <property type="project" value="UniProtKB-ARBA"/>
</dbReference>
<keyword evidence="21" id="KW-0346">Stress response</keyword>
<dbReference type="GO" id="GO:0019901">
    <property type="term" value="F:protein kinase binding"/>
    <property type="evidence" value="ECO:0007669"/>
    <property type="project" value="UniProtKB-ARBA"/>
</dbReference>
<evidence type="ECO:0000256" key="20">
    <source>
        <dbReference type="ARBA" id="ARBA00023015"/>
    </source>
</evidence>
<evidence type="ECO:0000313" key="30">
    <source>
        <dbReference type="EMBL" id="CAH1227810.1"/>
    </source>
</evidence>
<keyword evidence="13" id="KW-0053">Apoptosis</keyword>
<dbReference type="PANTHER" id="PTHR46716">
    <property type="entry name" value="MITOGEN-ACTIVATED PROTEIN KINASE KINASE KINASE 7"/>
    <property type="match status" value="1"/>
</dbReference>
<feature type="region of interest" description="Disordered" evidence="28">
    <location>
        <begin position="341"/>
        <end position="391"/>
    </location>
</feature>
<dbReference type="CDD" id="cd14058">
    <property type="entry name" value="STKc_TAK1"/>
    <property type="match status" value="1"/>
</dbReference>
<dbReference type="InterPro" id="IPR001245">
    <property type="entry name" value="Ser-Thr/Tyr_kinase_cat_dom"/>
</dbReference>
<dbReference type="GO" id="GO:0046872">
    <property type="term" value="F:metal ion binding"/>
    <property type="evidence" value="ECO:0007669"/>
    <property type="project" value="UniProtKB-KW"/>
</dbReference>
<accession>A0A8J9V7G2</accession>
<dbReference type="InterPro" id="IPR000719">
    <property type="entry name" value="Prot_kinase_dom"/>
</dbReference>
<keyword evidence="20" id="KW-0805">Transcription regulation</keyword>
<keyword evidence="11" id="KW-0597">Phosphoprotein</keyword>
<organism evidence="30 31">
    <name type="scientific">Branchiostoma lanceolatum</name>
    <name type="common">Common lancelet</name>
    <name type="synonym">Amphioxus lanceolatum</name>
    <dbReference type="NCBI Taxonomy" id="7740"/>
    <lineage>
        <taxon>Eukaryota</taxon>
        <taxon>Metazoa</taxon>
        <taxon>Chordata</taxon>
        <taxon>Cephalochordata</taxon>
        <taxon>Leptocardii</taxon>
        <taxon>Amphioxiformes</taxon>
        <taxon>Branchiostomatidae</taxon>
        <taxon>Branchiostoma</taxon>
    </lineage>
</organism>
<dbReference type="InterPro" id="IPR011009">
    <property type="entry name" value="Kinase-like_dom_sf"/>
</dbReference>
<dbReference type="GO" id="GO:0071560">
    <property type="term" value="P:cellular response to transforming growth factor beta stimulus"/>
    <property type="evidence" value="ECO:0007669"/>
    <property type="project" value="UniProtKB-ARBA"/>
</dbReference>
<evidence type="ECO:0000256" key="21">
    <source>
        <dbReference type="ARBA" id="ARBA00023016"/>
    </source>
</evidence>